<keyword evidence="6" id="KW-0460">Magnesium</keyword>
<keyword evidence="5" id="KW-0479">Metal-binding</keyword>
<dbReference type="Gene3D" id="3.40.1360.10">
    <property type="match status" value="1"/>
</dbReference>
<gene>
    <name evidence="14" type="ORF">SEMRO_229_G092990.1</name>
</gene>
<dbReference type="GO" id="GO:0003677">
    <property type="term" value="F:DNA binding"/>
    <property type="evidence" value="ECO:0007669"/>
    <property type="project" value="UniProtKB-UniRule"/>
</dbReference>
<evidence type="ECO:0000256" key="1">
    <source>
        <dbReference type="ARBA" id="ARBA00000185"/>
    </source>
</evidence>
<evidence type="ECO:0000256" key="8">
    <source>
        <dbReference type="ARBA" id="ARBA00023125"/>
    </source>
</evidence>
<dbReference type="GO" id="GO:0000706">
    <property type="term" value="P:meiotic DNA double-strand break processing"/>
    <property type="evidence" value="ECO:0007669"/>
    <property type="project" value="TreeGrafter"/>
</dbReference>
<organism evidence="14 15">
    <name type="scientific">Seminavis robusta</name>
    <dbReference type="NCBI Taxonomy" id="568900"/>
    <lineage>
        <taxon>Eukaryota</taxon>
        <taxon>Sar</taxon>
        <taxon>Stramenopiles</taxon>
        <taxon>Ochrophyta</taxon>
        <taxon>Bacillariophyta</taxon>
        <taxon>Bacillariophyceae</taxon>
        <taxon>Bacillariophycidae</taxon>
        <taxon>Naviculales</taxon>
        <taxon>Naviculaceae</taxon>
        <taxon>Seminavis</taxon>
    </lineage>
</organism>
<comment type="similarity">
    <text evidence="3 10">Belongs to the TOP6A family.</text>
</comment>
<keyword evidence="7 10" id="KW-0799">Topoisomerase</keyword>
<evidence type="ECO:0000256" key="11">
    <source>
        <dbReference type="SAM" id="MobiDB-lite"/>
    </source>
</evidence>
<evidence type="ECO:0000313" key="14">
    <source>
        <dbReference type="EMBL" id="CAB9505383.1"/>
    </source>
</evidence>
<dbReference type="Proteomes" id="UP001153069">
    <property type="component" value="Unassembled WGS sequence"/>
</dbReference>
<feature type="compositionally biased region" description="Polar residues" evidence="11">
    <location>
        <begin position="496"/>
        <end position="506"/>
    </location>
</feature>
<feature type="compositionally biased region" description="Low complexity" evidence="11">
    <location>
        <begin position="93"/>
        <end position="103"/>
    </location>
</feature>
<dbReference type="PRINTS" id="PR01550">
    <property type="entry name" value="TOP6AFAMILY"/>
</dbReference>
<keyword evidence="15" id="KW-1185">Reference proteome</keyword>
<dbReference type="SUPFAM" id="SSF56726">
    <property type="entry name" value="DNA topoisomerase IV, alpha subunit"/>
    <property type="match status" value="1"/>
</dbReference>
<comment type="catalytic activity">
    <reaction evidence="1 10">
        <text>ATP-dependent breakage, passage and rejoining of double-stranded DNA.</text>
        <dbReference type="EC" id="5.6.2.2"/>
    </reaction>
</comment>
<dbReference type="Pfam" id="PF21180">
    <property type="entry name" value="TOP6A-Spo11_Toprim"/>
    <property type="match status" value="1"/>
</dbReference>
<evidence type="ECO:0000256" key="5">
    <source>
        <dbReference type="ARBA" id="ARBA00022723"/>
    </source>
</evidence>
<dbReference type="GO" id="GO:0007131">
    <property type="term" value="P:reciprocal meiotic recombination"/>
    <property type="evidence" value="ECO:0007669"/>
    <property type="project" value="TreeGrafter"/>
</dbReference>
<feature type="region of interest" description="Disordered" evidence="11">
    <location>
        <begin position="93"/>
        <end position="169"/>
    </location>
</feature>
<dbReference type="OrthoDB" id="43781at2759"/>
<dbReference type="GO" id="GO:0042138">
    <property type="term" value="P:meiotic DNA double-strand break formation"/>
    <property type="evidence" value="ECO:0007669"/>
    <property type="project" value="TreeGrafter"/>
</dbReference>
<dbReference type="GO" id="GO:0003918">
    <property type="term" value="F:DNA topoisomerase type II (double strand cut, ATP-hydrolyzing) activity"/>
    <property type="evidence" value="ECO:0007669"/>
    <property type="project" value="UniProtKB-UniRule"/>
</dbReference>
<evidence type="ECO:0000259" key="13">
    <source>
        <dbReference type="Pfam" id="PF21180"/>
    </source>
</evidence>
<evidence type="ECO:0000313" key="15">
    <source>
        <dbReference type="Proteomes" id="UP001153069"/>
    </source>
</evidence>
<feature type="domain" description="Topoisomerase 6 subunit A/Spo11 TOPRIM" evidence="13">
    <location>
        <begin position="377"/>
        <end position="492"/>
    </location>
</feature>
<comment type="caution">
    <text evidence="14">The sequence shown here is derived from an EMBL/GenBank/DDBJ whole genome shotgun (WGS) entry which is preliminary data.</text>
</comment>
<evidence type="ECO:0000256" key="10">
    <source>
        <dbReference type="PROSITE-ProRule" id="PRU01385"/>
    </source>
</evidence>
<evidence type="ECO:0000256" key="2">
    <source>
        <dbReference type="ARBA" id="ARBA00001946"/>
    </source>
</evidence>
<dbReference type="InterPro" id="IPR036388">
    <property type="entry name" value="WH-like_DNA-bd_sf"/>
</dbReference>
<dbReference type="GO" id="GO:0000228">
    <property type="term" value="C:nuclear chromosome"/>
    <property type="evidence" value="ECO:0007669"/>
    <property type="project" value="TreeGrafter"/>
</dbReference>
<evidence type="ECO:0000256" key="3">
    <source>
        <dbReference type="ARBA" id="ARBA00006559"/>
    </source>
</evidence>
<sequence length="609" mass="69084">MAWSLEKRDWDDSQETGEYPSVYLTEQSQELSQLTQSQALWTSQSAEESQTNYRELNQCPASWLQQWDDEDSDQNKCKALNDQDQSEWNYLSEQQQEQESAQENVPGGNFRLPESEFPSSQQRLLDDRTVTTEDEQVQRGEAETLGESQQNLEQPSLDVPPNDPTVAVEVDHNNSANSDQEEEDDQLLSPTEVIRRVESLTRTLVQALANGELPEMKSRSNQRRRFIFHNMTQCRAFSNILLVLAFCHNLLLSQRTTTTREVYYFYVTHFRSQRECDAAIVEAANLLRVPRSTLGLFASPKGWFCGCIQILREGRIAMDGKALSSIQGAPITQEWLSSPTQRDFTIDCLVDAAQAENEDDSSTSNTQPAERRRAKCVLVIEKEGVYTRLAEDRIFEKYPCILVTGKGFPDVATRSFVHTLHRELKIPVYGLADCNPYGALVINTYQRGSERLGMDGGSRYSVPIRWLGLMPSQVADIGSGTSTDGDDDMMDEEATSRSTGNRSNNPSLPPGVYQQLTDLDRKRLAQLLDEDHQFHGCGTNQDCYEELELMQENGYKVELESLNWLGMDFMSQWVHGALIEGGEQLAREQEEELQQAQDESDVDSHSQDM</sequence>
<evidence type="ECO:0000259" key="12">
    <source>
        <dbReference type="Pfam" id="PF04406"/>
    </source>
</evidence>
<evidence type="ECO:0000256" key="4">
    <source>
        <dbReference type="ARBA" id="ARBA00012895"/>
    </source>
</evidence>
<feature type="active site" description="O-(5'-phospho-DNA)-tyrosine intermediate" evidence="10">
    <location>
        <position position="264"/>
    </location>
</feature>
<dbReference type="EMBL" id="CAICTM010000228">
    <property type="protein sequence ID" value="CAB9505383.1"/>
    <property type="molecule type" value="Genomic_DNA"/>
</dbReference>
<dbReference type="GO" id="GO:0046872">
    <property type="term" value="F:metal ion binding"/>
    <property type="evidence" value="ECO:0007669"/>
    <property type="project" value="UniProtKB-KW"/>
</dbReference>
<evidence type="ECO:0000256" key="6">
    <source>
        <dbReference type="ARBA" id="ARBA00022842"/>
    </source>
</evidence>
<proteinExistence type="inferred from homology"/>
<keyword evidence="8 10" id="KW-0238">DNA-binding</keyword>
<dbReference type="CDD" id="cd00223">
    <property type="entry name" value="TOPRIM_TopoIIB_SPO"/>
    <property type="match status" value="1"/>
</dbReference>
<dbReference type="InterPro" id="IPR036078">
    <property type="entry name" value="Spo11/TopoVI_A_sf"/>
</dbReference>
<evidence type="ECO:0000256" key="9">
    <source>
        <dbReference type="ARBA" id="ARBA00023235"/>
    </source>
</evidence>
<comment type="cofactor">
    <cofactor evidence="2">
        <name>Mg(2+)</name>
        <dbReference type="ChEBI" id="CHEBI:18420"/>
    </cofactor>
</comment>
<dbReference type="GO" id="GO:0005524">
    <property type="term" value="F:ATP binding"/>
    <property type="evidence" value="ECO:0007669"/>
    <property type="project" value="InterPro"/>
</dbReference>
<feature type="region of interest" description="Disordered" evidence="11">
    <location>
        <begin position="584"/>
        <end position="609"/>
    </location>
</feature>
<dbReference type="AlphaFoldDB" id="A0A9N8DLW1"/>
<feature type="compositionally biased region" description="Acidic residues" evidence="11">
    <location>
        <begin position="589"/>
        <end position="601"/>
    </location>
</feature>
<dbReference type="Gene3D" id="1.10.10.10">
    <property type="entry name" value="Winged helix-like DNA-binding domain superfamily/Winged helix DNA-binding domain"/>
    <property type="match status" value="1"/>
</dbReference>
<feature type="compositionally biased region" description="Acidic residues" evidence="11">
    <location>
        <begin position="484"/>
        <end position="493"/>
    </location>
</feature>
<reference evidence="14" key="1">
    <citation type="submission" date="2020-06" db="EMBL/GenBank/DDBJ databases">
        <authorList>
            <consortium name="Plant Systems Biology data submission"/>
        </authorList>
    </citation>
    <scope>NUCLEOTIDE SEQUENCE</scope>
    <source>
        <strain evidence="14">D6</strain>
    </source>
</reference>
<dbReference type="PANTHER" id="PTHR10848:SF0">
    <property type="entry name" value="MEIOTIC RECOMBINATION PROTEIN SPO11"/>
    <property type="match status" value="1"/>
</dbReference>
<keyword evidence="9 10" id="KW-0413">Isomerase</keyword>
<dbReference type="Pfam" id="PF04406">
    <property type="entry name" value="TP6A_N"/>
    <property type="match status" value="1"/>
</dbReference>
<feature type="compositionally biased region" description="Basic and acidic residues" evidence="11">
    <location>
        <begin position="124"/>
        <end position="142"/>
    </location>
</feature>
<name>A0A9N8DLW1_9STRA</name>
<feature type="domain" description="Spo11/DNA topoisomerase VI subunit A N-terminal" evidence="12">
    <location>
        <begin position="236"/>
        <end position="295"/>
    </location>
</feature>
<dbReference type="EC" id="5.6.2.2" evidence="4"/>
<protein>
    <recommendedName>
        <fullName evidence="4">DNA topoisomerase (ATP-hydrolyzing)</fullName>
        <ecNumber evidence="4">5.6.2.2</ecNumber>
    </recommendedName>
</protein>
<dbReference type="InterPro" id="IPR002815">
    <property type="entry name" value="Spo11/TopoVI_A"/>
</dbReference>
<feature type="region of interest" description="Disordered" evidence="11">
    <location>
        <begin position="475"/>
        <end position="511"/>
    </location>
</feature>
<dbReference type="PROSITE" id="PS52041">
    <property type="entry name" value="TOPO_IIB"/>
    <property type="match status" value="1"/>
</dbReference>
<dbReference type="InterPro" id="IPR034136">
    <property type="entry name" value="TOPRIM_Topo6A/Spo11"/>
</dbReference>
<accession>A0A9N8DLW1</accession>
<dbReference type="PANTHER" id="PTHR10848">
    <property type="entry name" value="MEIOTIC RECOMBINATION PROTEIN SPO11"/>
    <property type="match status" value="1"/>
</dbReference>
<evidence type="ECO:0000256" key="7">
    <source>
        <dbReference type="ARBA" id="ARBA00023029"/>
    </source>
</evidence>
<dbReference type="InterPro" id="IPR013049">
    <property type="entry name" value="Spo11/TopoVI_A_N"/>
</dbReference>